<dbReference type="InterPro" id="IPR036069">
    <property type="entry name" value="DUF34/NIF3_sf"/>
</dbReference>
<evidence type="ECO:0000256" key="4">
    <source>
        <dbReference type="ARBA" id="ARBA00022723"/>
    </source>
</evidence>
<dbReference type="FunFam" id="3.40.1390.30:FF:000001">
    <property type="entry name" value="GTP cyclohydrolase 1 type 2"/>
    <property type="match status" value="1"/>
</dbReference>
<dbReference type="EMBL" id="JGZE01000001">
    <property type="protein sequence ID" value="KFI80342.1"/>
    <property type="molecule type" value="Genomic_DNA"/>
</dbReference>
<dbReference type="GO" id="GO:0046872">
    <property type="term" value="F:metal ion binding"/>
    <property type="evidence" value="ECO:0007669"/>
    <property type="project" value="UniProtKB-KW"/>
</dbReference>
<evidence type="ECO:0000256" key="5">
    <source>
        <dbReference type="PIRSR" id="PIRSR602678-1"/>
    </source>
</evidence>
<dbReference type="PANTHER" id="PTHR13799">
    <property type="entry name" value="NGG1 INTERACTING FACTOR 3"/>
    <property type="match status" value="1"/>
</dbReference>
<dbReference type="Pfam" id="PF01784">
    <property type="entry name" value="DUF34_NIF3"/>
    <property type="match status" value="1"/>
</dbReference>
<dbReference type="STRING" id="1437603.GCA_000771525_00068"/>
<evidence type="ECO:0000256" key="3">
    <source>
        <dbReference type="ARBA" id="ARBA00022112"/>
    </source>
</evidence>
<dbReference type="eggNOG" id="COG0327">
    <property type="taxonomic scope" value="Bacteria"/>
</dbReference>
<feature type="binding site" evidence="5">
    <location>
        <position position="66"/>
    </location>
    <ligand>
        <name>a divalent metal cation</name>
        <dbReference type="ChEBI" id="CHEBI:60240"/>
        <label>1</label>
    </ligand>
</feature>
<evidence type="ECO:0000256" key="1">
    <source>
        <dbReference type="ARBA" id="ARBA00006964"/>
    </source>
</evidence>
<dbReference type="GO" id="GO:0005737">
    <property type="term" value="C:cytoplasm"/>
    <property type="evidence" value="ECO:0007669"/>
    <property type="project" value="TreeGrafter"/>
</dbReference>
<evidence type="ECO:0000313" key="6">
    <source>
        <dbReference type="EMBL" id="KFI80342.1"/>
    </source>
</evidence>
<gene>
    <name evidence="6" type="ORF">BMON_0215</name>
</gene>
<comment type="similarity">
    <text evidence="1">Belongs to the GTP cyclohydrolase I type 2/NIF3 family.</text>
</comment>
<evidence type="ECO:0000313" key="7">
    <source>
        <dbReference type="Proteomes" id="UP000029082"/>
    </source>
</evidence>
<dbReference type="OrthoDB" id="9795763at2"/>
<dbReference type="Gene3D" id="3.40.1390.30">
    <property type="entry name" value="NIF3 (NGG1p interacting factor 3)-like"/>
    <property type="match status" value="2"/>
</dbReference>
<proteinExistence type="inferred from homology"/>
<dbReference type="PANTHER" id="PTHR13799:SF14">
    <property type="entry name" value="GTP CYCLOHYDROLASE 1 TYPE 2 HOMOLOG"/>
    <property type="match status" value="1"/>
</dbReference>
<sequence length="296" mass="32300">MPLLHQVVGVLEELYPLRYAEQWDAPGLIVGDPFDAVHRIAFATDPTLAVVEQAVEKDCDLLICHHPLFFRAVHEVNGYGVHGRIVTMLARAHCALWVGHTNADSAYRGVGQAAADAFGLIRQHPLVPIEDPEAGHEVGLGRVGALPEPVTLRDFSRTVADALPHTEYGIQVAGDPEASVRSVCVLPGSGDSLFDEARGSGADVYVTSDLRHHPATDALERTRYEAWLRGHGLAVGLGDPHPRPMLINTPHSAIESLWLDYAMEDVPQAVLKATGEEVDRPRQIVVNTDPWAWSLR</sequence>
<organism evidence="6 7">
    <name type="scientific">Bifidobacterium mongoliense DSM 21395</name>
    <dbReference type="NCBI Taxonomy" id="1437603"/>
    <lineage>
        <taxon>Bacteria</taxon>
        <taxon>Bacillati</taxon>
        <taxon>Actinomycetota</taxon>
        <taxon>Actinomycetes</taxon>
        <taxon>Bifidobacteriales</taxon>
        <taxon>Bifidobacteriaceae</taxon>
        <taxon>Bifidobacterium</taxon>
    </lineage>
</organism>
<accession>A0A087CAP2</accession>
<dbReference type="Proteomes" id="UP000029082">
    <property type="component" value="Unassembled WGS sequence"/>
</dbReference>
<dbReference type="GeneID" id="93093635"/>
<comment type="subunit">
    <text evidence="2">Homohexamer.</text>
</comment>
<dbReference type="AlphaFoldDB" id="A0A087CAP2"/>
<feature type="binding site" evidence="5">
    <location>
        <position position="104"/>
    </location>
    <ligand>
        <name>a divalent metal cation</name>
        <dbReference type="ChEBI" id="CHEBI:60240"/>
        <label>1</label>
    </ligand>
</feature>
<keyword evidence="7" id="KW-1185">Reference proteome</keyword>
<protein>
    <recommendedName>
        <fullName evidence="3">GTP cyclohydrolase 1 type 2 homolog</fullName>
    </recommendedName>
</protein>
<reference evidence="6 7" key="1">
    <citation type="submission" date="2014-03" db="EMBL/GenBank/DDBJ databases">
        <title>Genomics of Bifidobacteria.</title>
        <authorList>
            <person name="Ventura M."/>
            <person name="Milani C."/>
            <person name="Lugli G.A."/>
        </authorList>
    </citation>
    <scope>NUCLEOTIDE SEQUENCE [LARGE SCALE GENOMIC DNA]</scope>
    <source>
        <strain evidence="6 7">DSM 21395</strain>
    </source>
</reference>
<keyword evidence="4 5" id="KW-0479">Metal-binding</keyword>
<evidence type="ECO:0000256" key="2">
    <source>
        <dbReference type="ARBA" id="ARBA00011643"/>
    </source>
</evidence>
<feature type="binding site" evidence="5">
    <location>
        <position position="65"/>
    </location>
    <ligand>
        <name>a divalent metal cation</name>
        <dbReference type="ChEBI" id="CHEBI:60240"/>
        <label>1</label>
    </ligand>
</feature>
<dbReference type="InterPro" id="IPR002678">
    <property type="entry name" value="DUF34/NIF3"/>
</dbReference>
<dbReference type="SUPFAM" id="SSF102705">
    <property type="entry name" value="NIF3 (NGG1p interacting factor 3)-like"/>
    <property type="match status" value="1"/>
</dbReference>
<name>A0A087CAP2_9BIFI</name>
<comment type="caution">
    <text evidence="6">The sequence shown here is derived from an EMBL/GenBank/DDBJ whole genome shotgun (WGS) entry which is preliminary data.</text>
</comment>
<dbReference type="RefSeq" id="WP_033511034.1">
    <property type="nucleotide sequence ID" value="NZ_JDUO01000001.1"/>
</dbReference>